<protein>
    <submittedName>
        <fullName evidence="2">Uncharacterized protein</fullName>
    </submittedName>
</protein>
<dbReference type="InterPro" id="IPR043129">
    <property type="entry name" value="ATPase_NBD"/>
</dbReference>
<evidence type="ECO:0000256" key="1">
    <source>
        <dbReference type="SAM" id="Coils"/>
    </source>
</evidence>
<dbReference type="CDD" id="cd10170">
    <property type="entry name" value="ASKHA_NBD_HSP70"/>
    <property type="match status" value="1"/>
</dbReference>
<feature type="coiled-coil region" evidence="1">
    <location>
        <begin position="796"/>
        <end position="823"/>
    </location>
</feature>
<dbReference type="SUPFAM" id="SSF53067">
    <property type="entry name" value="Actin-like ATPase domain"/>
    <property type="match status" value="2"/>
</dbReference>
<keyword evidence="1" id="KW-0175">Coiled coil</keyword>
<name>A0AA40DM91_9PEZI</name>
<organism evidence="2 3">
    <name type="scientific">Lasiosphaeria miniovina</name>
    <dbReference type="NCBI Taxonomy" id="1954250"/>
    <lineage>
        <taxon>Eukaryota</taxon>
        <taxon>Fungi</taxon>
        <taxon>Dikarya</taxon>
        <taxon>Ascomycota</taxon>
        <taxon>Pezizomycotina</taxon>
        <taxon>Sordariomycetes</taxon>
        <taxon>Sordariomycetidae</taxon>
        <taxon>Sordariales</taxon>
        <taxon>Lasiosphaeriaceae</taxon>
        <taxon>Lasiosphaeria</taxon>
    </lineage>
</organism>
<dbReference type="PANTHER" id="PTHR14187">
    <property type="entry name" value="ALPHA KINASE/ELONGATION FACTOR 2 KINASE"/>
    <property type="match status" value="1"/>
</dbReference>
<proteinExistence type="predicted"/>
<dbReference type="AlphaFoldDB" id="A0AA40DM91"/>
<evidence type="ECO:0000313" key="3">
    <source>
        <dbReference type="Proteomes" id="UP001172101"/>
    </source>
</evidence>
<dbReference type="PANTHER" id="PTHR14187:SF82">
    <property type="entry name" value="FAMILY CHAPERONE, PUTATIVE (AFU_ORTHOLOGUE AFUA_7G08575)-RELATED"/>
    <property type="match status" value="1"/>
</dbReference>
<dbReference type="Proteomes" id="UP001172101">
    <property type="component" value="Unassembled WGS sequence"/>
</dbReference>
<comment type="caution">
    <text evidence="2">The sequence shown here is derived from an EMBL/GenBank/DDBJ whole genome shotgun (WGS) entry which is preliminary data.</text>
</comment>
<dbReference type="Gene3D" id="3.30.420.40">
    <property type="match status" value="1"/>
</dbReference>
<sequence>MAAPEGSVSIMSESLGGTSNTQLNSASGDVYPRYVICIDYGTTYTGAAWILAQGPNSKFSDIRIVQNWVGGLGAKVPSVLTYSASSSQKWGYDIGDSVYAIRWTKLRLEVPKRVDALKSMKHTLQEADMLNFGPGKPQSDIPRHLIKTSADIVLDYLKEVLHQVRVDIENVRDRTQLEQFPLDVVITHPAVWDDRGKNLIFRAVTSAFWAAFGDVKVRLGCLRLASEPEACAQYTVQAARAQQTVSEHQLRVGECFIVVDAGGGTVDLVSYRIDQLSPFKIAKVTAVSGGSFGATKIDNCFLQEFLPNRLSPACYTKLLNMGGARERYGRANHTVLKRGEQIMLERFEVIKREFEGREPGPAGQQPQYFILDLPPDIGAMDDPSRGIVGGQLFISGEDMEEMFKECVGGIKQLIEEQLLQVVTKRRTVRTIFLSGGFSHSEYLKKCVNDLARSWRFELLRSDECWTAVARGGVLLGLGLNCKVPPPVVQMPYSLGLVTSKRFALYDHKPQQRYEDSLDGVERARDHVEWFAFKGDLIRHDKPTEKTIRLVRKLTPLSPRAGRITIIISATDDDLQHVNLGDISPGEVSMDFDLSTIPPDVHQRVAQTVTNRGKEYEIIQLQLDVSINQERADIGLMCGKTTDGTGRMGVNGFHLGNCDPFSLKWVELMNMSTSEWNIGPLPPNVVAIPGPLNASSDSFPPGSLVIENASHASAGSIETEKVIFGATSGLVISWAACWLVWHWKKGTLLSPRGSRLASPDLGRTVYLDGGETAAAADGSTLELGAMGDGFIQARKFEAELEAYYENVRTELEMYEKKLDADDVEPEDVEAGTELLRRRYETQLGIYGVQNSHEVTREQRNQRAVESDALLADFRKLVVSWNGQQSIARWSPEELDELRQLKALLGTTSENQYG</sequence>
<gene>
    <name evidence="2" type="ORF">B0T26DRAFT_680119</name>
</gene>
<keyword evidence="3" id="KW-1185">Reference proteome</keyword>
<dbReference type="EMBL" id="JAUIRO010000007">
    <property type="protein sequence ID" value="KAK0706431.1"/>
    <property type="molecule type" value="Genomic_DNA"/>
</dbReference>
<accession>A0AA40DM91</accession>
<dbReference type="RefSeq" id="XP_060291525.1">
    <property type="nucleotide sequence ID" value="XM_060440451.1"/>
</dbReference>
<evidence type="ECO:0000313" key="2">
    <source>
        <dbReference type="EMBL" id="KAK0706431.1"/>
    </source>
</evidence>
<dbReference type="GeneID" id="85323721"/>
<reference evidence="2" key="1">
    <citation type="submission" date="2023-06" db="EMBL/GenBank/DDBJ databases">
        <title>Genome-scale phylogeny and comparative genomics of the fungal order Sordariales.</title>
        <authorList>
            <consortium name="Lawrence Berkeley National Laboratory"/>
            <person name="Hensen N."/>
            <person name="Bonometti L."/>
            <person name="Westerberg I."/>
            <person name="Brannstrom I.O."/>
            <person name="Guillou S."/>
            <person name="Cros-Aarteil S."/>
            <person name="Calhoun S."/>
            <person name="Haridas S."/>
            <person name="Kuo A."/>
            <person name="Mondo S."/>
            <person name="Pangilinan J."/>
            <person name="Riley R."/>
            <person name="LaButti K."/>
            <person name="Andreopoulos B."/>
            <person name="Lipzen A."/>
            <person name="Chen C."/>
            <person name="Yanf M."/>
            <person name="Daum C."/>
            <person name="Ng V."/>
            <person name="Clum A."/>
            <person name="Steindorff A."/>
            <person name="Ohm R."/>
            <person name="Martin F."/>
            <person name="Silar P."/>
            <person name="Natvig D."/>
            <person name="Lalanne C."/>
            <person name="Gautier V."/>
            <person name="Ament-velasquez S.L."/>
            <person name="Kruys A."/>
            <person name="Hutchinson M.I."/>
            <person name="Powell A.J."/>
            <person name="Barry K."/>
            <person name="Miller A.N."/>
            <person name="Grigoriev I.V."/>
            <person name="Debuchy R."/>
            <person name="Gladieux P."/>
            <person name="Thoren M.H."/>
            <person name="Johannesson H."/>
        </authorList>
    </citation>
    <scope>NUCLEOTIDE SEQUENCE</scope>
    <source>
        <strain evidence="2">SMH2392-1A</strain>
    </source>
</reference>